<evidence type="ECO:0008006" key="6">
    <source>
        <dbReference type="Google" id="ProtNLM"/>
    </source>
</evidence>
<dbReference type="EMBL" id="JABDTM020027421">
    <property type="protein sequence ID" value="KAH0810558.1"/>
    <property type="molecule type" value="Genomic_DNA"/>
</dbReference>
<evidence type="ECO:0000256" key="2">
    <source>
        <dbReference type="SAM" id="Coils"/>
    </source>
</evidence>
<protein>
    <recommendedName>
        <fullName evidence="6">Coiled-coil domain-containing protein 102A</fullName>
    </recommendedName>
</protein>
<keyword evidence="5" id="KW-1185">Reference proteome</keyword>
<dbReference type="Proteomes" id="UP000719412">
    <property type="component" value="Unassembled WGS sequence"/>
</dbReference>
<evidence type="ECO:0000313" key="4">
    <source>
        <dbReference type="EMBL" id="KAH0810558.1"/>
    </source>
</evidence>
<evidence type="ECO:0000256" key="1">
    <source>
        <dbReference type="ARBA" id="ARBA00023054"/>
    </source>
</evidence>
<feature type="compositionally biased region" description="Basic and acidic residues" evidence="3">
    <location>
        <begin position="315"/>
        <end position="325"/>
    </location>
</feature>
<name>A0A8J6HB74_TENMO</name>
<comment type="caution">
    <text evidence="4">The sequence shown here is derived from an EMBL/GenBank/DDBJ whole genome shotgun (WGS) entry which is preliminary data.</text>
</comment>
<dbReference type="Gene3D" id="1.10.287.1490">
    <property type="match status" value="1"/>
</dbReference>
<dbReference type="PANTHER" id="PTHR46292">
    <property type="entry name" value="COILED-COIL DOMAIN-CONTAINING PROTEIN 102A"/>
    <property type="match status" value="1"/>
</dbReference>
<dbReference type="SUPFAM" id="SSF90257">
    <property type="entry name" value="Myosin rod fragments"/>
    <property type="match status" value="1"/>
</dbReference>
<accession>A0A8J6HB74</accession>
<dbReference type="PANTHER" id="PTHR46292:SF1">
    <property type="entry name" value="COILED-COIL DOMAIN-CONTAINING PROTEIN 102A"/>
    <property type="match status" value="1"/>
</dbReference>
<keyword evidence="1 2" id="KW-0175">Coiled coil</keyword>
<sequence length="661" mass="77091">MCFHKPGAFYRHLPPTLTEWMPDSALYLLIGNFGKPNENKEKSLAFGFMQSAVGRCPIENGNSIRVPITGVPRDEEQTGDDIASIKRDDGSGDYNIITYYTNRRDRTMLQYTRQSDVEEIEFLETLQALRQRELEEARGRAAQMEKTMRWWSDCTANWREKWSKVRNERNKAREECKQLRTKLDVTSKDSATYKREKEELEIQNDQLKKEMEKIHILLLKHAGQFDSQIFEALGEDPLKDFVFSQSNGSPIHERENGASHQLECDSTALQELDRDGCIEDYILQGAVPRYVKELKEALDDKSESPEMLNGVQKSGDSKSNSHREDYDEEYVIQKLSMLQLRLEEATKTLQVEREEKSQLHRLIDKLTVELQEVKDKCDELREARQEAARELLSLQDQHQEEIRLIRADLQDEANSREGMDKRLNDLRAELERLQAENAAEWGKRERLETEKLALERDNKKLRAELRDMQERMERKGRPLSNSDAEVRHLQQELSDKNKEISELRHSQNKLKKMVQDKMTELAHAVRRAEQYESEVKKLRNRVEELKRDLAVAEDELDTASNNIRKLQRSNDELQEQVDNFQVQLQHLHTSMEKEDGGEEMAIYDENECRCLAEKHCCDAFEGVVTKLAGKYHIIPPNLKSMVVMDQFYGQQASSFTGLKHL</sequence>
<gene>
    <name evidence="4" type="ORF">GEV33_012233</name>
</gene>
<reference evidence="4" key="1">
    <citation type="journal article" date="2020" name="J Insects Food Feed">
        <title>The yellow mealworm (Tenebrio molitor) genome: a resource for the emerging insects as food and feed industry.</title>
        <authorList>
            <person name="Eriksson T."/>
            <person name="Andere A."/>
            <person name="Kelstrup H."/>
            <person name="Emery V."/>
            <person name="Picard C."/>
        </authorList>
    </citation>
    <scope>NUCLEOTIDE SEQUENCE</scope>
    <source>
        <strain evidence="4">Stoneville</strain>
        <tissue evidence="4">Whole head</tissue>
    </source>
</reference>
<dbReference type="AlphaFoldDB" id="A0A8J6HB74"/>
<evidence type="ECO:0000313" key="5">
    <source>
        <dbReference type="Proteomes" id="UP000719412"/>
    </source>
</evidence>
<dbReference type="GO" id="GO:0016459">
    <property type="term" value="C:myosin complex"/>
    <property type="evidence" value="ECO:0007669"/>
    <property type="project" value="InterPro"/>
</dbReference>
<organism evidence="4 5">
    <name type="scientific">Tenebrio molitor</name>
    <name type="common">Yellow mealworm beetle</name>
    <dbReference type="NCBI Taxonomy" id="7067"/>
    <lineage>
        <taxon>Eukaryota</taxon>
        <taxon>Metazoa</taxon>
        <taxon>Ecdysozoa</taxon>
        <taxon>Arthropoda</taxon>
        <taxon>Hexapoda</taxon>
        <taxon>Insecta</taxon>
        <taxon>Pterygota</taxon>
        <taxon>Neoptera</taxon>
        <taxon>Endopterygota</taxon>
        <taxon>Coleoptera</taxon>
        <taxon>Polyphaga</taxon>
        <taxon>Cucujiformia</taxon>
        <taxon>Tenebrionidae</taxon>
        <taxon>Tenebrio</taxon>
    </lineage>
</organism>
<reference evidence="4" key="2">
    <citation type="submission" date="2021-08" db="EMBL/GenBank/DDBJ databases">
        <authorList>
            <person name="Eriksson T."/>
        </authorList>
    </citation>
    <scope>NUCLEOTIDE SEQUENCE</scope>
    <source>
        <strain evidence="4">Stoneville</strain>
        <tissue evidence="4">Whole head</tissue>
    </source>
</reference>
<proteinExistence type="predicted"/>
<evidence type="ECO:0000256" key="3">
    <source>
        <dbReference type="SAM" id="MobiDB-lite"/>
    </source>
</evidence>
<feature type="region of interest" description="Disordered" evidence="3">
    <location>
        <begin position="297"/>
        <end position="325"/>
    </location>
</feature>
<feature type="coiled-coil region" evidence="2">
    <location>
        <begin position="335"/>
        <end position="590"/>
    </location>
</feature>
<feature type="coiled-coil region" evidence="2">
    <location>
        <begin position="162"/>
        <end position="217"/>
    </location>
</feature>